<feature type="transmembrane region" description="Helical" evidence="8">
    <location>
        <begin position="968"/>
        <end position="987"/>
    </location>
</feature>
<feature type="transmembrane region" description="Helical" evidence="8">
    <location>
        <begin position="999"/>
        <end position="1022"/>
    </location>
</feature>
<dbReference type="Gene3D" id="3.30.70.1320">
    <property type="entry name" value="Multidrug efflux transporter AcrB pore domain like"/>
    <property type="match status" value="1"/>
</dbReference>
<dbReference type="SUPFAM" id="SSF82714">
    <property type="entry name" value="Multidrug efflux transporter AcrB TolC docking domain, DN and DC subdomains"/>
    <property type="match status" value="2"/>
</dbReference>
<comment type="subcellular location">
    <subcellularLocation>
        <location evidence="1">Cell membrane</location>
        <topology evidence="1">Multi-pass membrane protein</topology>
    </subcellularLocation>
</comment>
<feature type="transmembrane region" description="Helical" evidence="8">
    <location>
        <begin position="923"/>
        <end position="947"/>
    </location>
</feature>
<dbReference type="Gene3D" id="3.30.70.1440">
    <property type="entry name" value="Multidrug efflux transporter AcrB pore domain"/>
    <property type="match status" value="1"/>
</dbReference>
<dbReference type="RefSeq" id="WP_338397655.1">
    <property type="nucleotide sequence ID" value="NZ_AP025292.1"/>
</dbReference>
<feature type="transmembrane region" description="Helical" evidence="8">
    <location>
        <begin position="537"/>
        <end position="555"/>
    </location>
</feature>
<dbReference type="InterPro" id="IPR004763">
    <property type="entry name" value="CusA-like"/>
</dbReference>
<feature type="transmembrane region" description="Helical" evidence="8">
    <location>
        <begin position="872"/>
        <end position="891"/>
    </location>
</feature>
<dbReference type="PANTHER" id="PTHR32063:SF24">
    <property type="entry name" value="CATION EFFLUX SYSTEM (ACRB_ACRD_ACRF FAMILY)"/>
    <property type="match status" value="1"/>
</dbReference>
<dbReference type="Pfam" id="PF00873">
    <property type="entry name" value="ACR_tran"/>
    <property type="match status" value="1"/>
</dbReference>
<evidence type="ECO:0000256" key="6">
    <source>
        <dbReference type="ARBA" id="ARBA00022989"/>
    </source>
</evidence>
<dbReference type="Gene3D" id="3.30.70.1430">
    <property type="entry name" value="Multidrug efflux transporter AcrB pore domain"/>
    <property type="match status" value="2"/>
</dbReference>
<keyword evidence="10" id="KW-1185">Reference proteome</keyword>
<feature type="transmembrane region" description="Helical" evidence="8">
    <location>
        <begin position="12"/>
        <end position="31"/>
    </location>
</feature>
<feature type="transmembrane region" description="Helical" evidence="8">
    <location>
        <begin position="341"/>
        <end position="360"/>
    </location>
</feature>
<protein>
    <submittedName>
        <fullName evidence="9">Acriflavine resistance protein B</fullName>
    </submittedName>
</protein>
<evidence type="ECO:0000256" key="4">
    <source>
        <dbReference type="ARBA" id="ARBA00022475"/>
    </source>
</evidence>
<dbReference type="InterPro" id="IPR001036">
    <property type="entry name" value="Acrflvin-R"/>
</dbReference>
<dbReference type="Gene3D" id="3.30.2090.10">
    <property type="entry name" value="Multidrug efflux transporter AcrB TolC docking domain, DN and DC subdomains"/>
    <property type="match status" value="2"/>
</dbReference>
<dbReference type="SUPFAM" id="SSF82866">
    <property type="entry name" value="Multidrug efflux transporter AcrB transmembrane domain"/>
    <property type="match status" value="2"/>
</dbReference>
<evidence type="ECO:0000313" key="10">
    <source>
        <dbReference type="Proteomes" id="UP001354989"/>
    </source>
</evidence>
<organism evidence="9 10">
    <name type="scientific">Persicobacter psychrovividus</name>
    <dbReference type="NCBI Taxonomy" id="387638"/>
    <lineage>
        <taxon>Bacteria</taxon>
        <taxon>Pseudomonadati</taxon>
        <taxon>Bacteroidota</taxon>
        <taxon>Cytophagia</taxon>
        <taxon>Cytophagales</taxon>
        <taxon>Persicobacteraceae</taxon>
        <taxon>Persicobacter</taxon>
    </lineage>
</organism>
<dbReference type="NCBIfam" id="TIGR00914">
    <property type="entry name" value="2A0601"/>
    <property type="match status" value="1"/>
</dbReference>
<keyword evidence="4" id="KW-1003">Cell membrane</keyword>
<feature type="transmembrane region" description="Helical" evidence="8">
    <location>
        <begin position="1034"/>
        <end position="1052"/>
    </location>
</feature>
<dbReference type="PANTHER" id="PTHR32063">
    <property type="match status" value="1"/>
</dbReference>
<dbReference type="SUPFAM" id="SSF56954">
    <property type="entry name" value="Outer membrane efflux proteins (OEP)"/>
    <property type="match status" value="1"/>
</dbReference>
<feature type="transmembrane region" description="Helical" evidence="8">
    <location>
        <begin position="898"/>
        <end position="917"/>
    </location>
</feature>
<dbReference type="InterPro" id="IPR027463">
    <property type="entry name" value="AcrB_DN_DC_subdom"/>
</dbReference>
<dbReference type="PRINTS" id="PR00702">
    <property type="entry name" value="ACRIFLAVINRP"/>
</dbReference>
<proteinExistence type="inferred from homology"/>
<evidence type="ECO:0000256" key="7">
    <source>
        <dbReference type="ARBA" id="ARBA00023136"/>
    </source>
</evidence>
<gene>
    <name evidence="9" type="ORF">PEPS_06800</name>
</gene>
<reference evidence="9 10" key="1">
    <citation type="submission" date="2021-12" db="EMBL/GenBank/DDBJ databases">
        <title>Genome sequencing of bacteria with rrn-lacking chromosome and rrn-plasmid.</title>
        <authorList>
            <person name="Anda M."/>
            <person name="Iwasaki W."/>
        </authorList>
    </citation>
    <scope>NUCLEOTIDE SEQUENCE [LARGE SCALE GENOMIC DNA]</scope>
    <source>
        <strain evidence="9 10">NBRC 101262</strain>
    </source>
</reference>
<accession>A0ABM7VBU3</accession>
<dbReference type="Proteomes" id="UP001354989">
    <property type="component" value="Chromosome"/>
</dbReference>
<keyword evidence="3" id="KW-0813">Transport</keyword>
<evidence type="ECO:0000256" key="1">
    <source>
        <dbReference type="ARBA" id="ARBA00004651"/>
    </source>
</evidence>
<comment type="similarity">
    <text evidence="2">Belongs to the resistance-nodulation-cell division (RND) (TC 2.A.6) family.</text>
</comment>
<dbReference type="Gene3D" id="1.20.1600.10">
    <property type="entry name" value="Outer membrane efflux proteins (OEP)"/>
    <property type="match status" value="1"/>
</dbReference>
<sequence>MIQKIIDLSIRHKGVVCLLMVAWVIGGLYALRGLPLDAVPDITNNQVQIITVAPDLGAEDIEQFISYAVEVNMANLPGVEEIRSVSRFGLSVVTVVFDEDMGTFLPRQLVNEQLGKVQEQIPQGFGTPEMGPITTGLGEVYQYILKVDDQFSDRYNLTDLREMQDWIIRRQMAMVPGVVEVNGFGGAVKQYEVQLNPDQLNGMNLTIADVYQALEKNNANTGGAYIERNHKANFIRGEGLLRSVADIEQVVVTNNTGLPILIKDVGKVAIGHAIRYGALTADGQGETVGGMVMMLKGGNSNQVIGAIKERMAQIQKSLPEGVRIVPFHDRSELVAQTTSTVIQNLLEGGLIVVFILVLLLGNWRGGLIVASTIPLSLLFAFMMMRTFGVWANLMSLGAIDFGIIVDGAVIIVESAVFMLHQRLGSRQEESRDEVVRNASGKMMNAAFFGQLIILIVFIPLLALEGVEGKMFKPMALTFSFAILGAMILCLTYVPMVSAYFLKVKGRSTPNFGARAVAFLERKFEPVLTYALNNGKKAIGIAVVFLVVSFGIFSRMGGEFIPKLDEGDFAFHVILKPGSALSETIDGTSCVERLIMEHFPEVKHVVSRIGVADVPTDPMPMDVADVIVNLKPKDQWREGMSKQQLVHEVEALLTQVPGINFEFTQPIEMRFNELLTGVREDIAVKIYGDDLKVLAKIAKDAGALIQGIDGVGDLKVEATDGQPQMQVKLNRAHLAKYGASVEEVNEAIHAAFAGGVAGTIFEGERRFELVVRLAKSHRQDITDLQQLYIRLENGVSIPLSELATISYEPGPMQISRDDTNRRTYVGINVRGRDVASLVGEIQQRLDEQLQMPPGYFVRYGGAFENFERAKRKLQLLVPMVLLLIFVLVYFALGKIKETLMIYMAIPMAVVGGIVSLWLRGMPFSISAGVGFIVLFGVAVLNGLVLIQGYEELAHLPLRERLIKGTTRRLRPILLTASTDILGFLPMAISNGAGAEVQRPLATVVIGGLFTACLLTLVILPILYQFIHQSKKMQGSHIKAVMATFLMLVLPFSLRAQATQTMQNEQDISLEQALERARNNYPSLKQAAYGVAQQKALRQSAYNFGSTQISSGGEEIGTDGRGVYTPVMFSQQNIDVFGMHSKAKYFEQAGKTAEAFQQLQWQNLKKRVSKDWVLSSVAYARMEWMNRFMAFNQDFEQRAKLMYESEATGKLDYLAARNKMQLLKTQQAQVHQDYYTQLAGLQQWLMTDTMFVVKATPEQYLQPLSVNAADVGAHPLLLYYQQQTALADQAVNVEQAKFLPKLNVQYGWQRIEGQSGFYTWQAGISLPLVFNAQKGKIKAAKMAREGIHVQQLEQAVQLKTQLKQQSMIFAKWQRSVDNYRSVLLPLAEEQIETARFSYEKGAVDYISYIQSMDGAMQVYQAYYDALGALLVAQIDLEYLLTQL</sequence>
<evidence type="ECO:0000256" key="3">
    <source>
        <dbReference type="ARBA" id="ARBA00022448"/>
    </source>
</evidence>
<dbReference type="SUPFAM" id="SSF82693">
    <property type="entry name" value="Multidrug efflux transporter AcrB pore domain, PN1, PN2, PC1 and PC2 subdomains"/>
    <property type="match status" value="3"/>
</dbReference>
<keyword evidence="5 8" id="KW-0812">Transmembrane</keyword>
<dbReference type="Gene3D" id="1.20.1640.10">
    <property type="entry name" value="Multidrug efflux transporter AcrB transmembrane domain"/>
    <property type="match status" value="2"/>
</dbReference>
<evidence type="ECO:0000256" key="5">
    <source>
        <dbReference type="ARBA" id="ARBA00022692"/>
    </source>
</evidence>
<feature type="transmembrane region" description="Helical" evidence="8">
    <location>
        <begin position="445"/>
        <end position="463"/>
    </location>
</feature>
<feature type="transmembrane region" description="Helical" evidence="8">
    <location>
        <begin position="475"/>
        <end position="501"/>
    </location>
</feature>
<dbReference type="EMBL" id="AP025292">
    <property type="protein sequence ID" value="BDC98399.1"/>
    <property type="molecule type" value="Genomic_DNA"/>
</dbReference>
<keyword evidence="7 8" id="KW-0472">Membrane</keyword>
<evidence type="ECO:0000256" key="2">
    <source>
        <dbReference type="ARBA" id="ARBA00010942"/>
    </source>
</evidence>
<name>A0ABM7VBU3_9BACT</name>
<evidence type="ECO:0000256" key="8">
    <source>
        <dbReference type="SAM" id="Phobius"/>
    </source>
</evidence>
<feature type="transmembrane region" description="Helical" evidence="8">
    <location>
        <begin position="393"/>
        <end position="419"/>
    </location>
</feature>
<evidence type="ECO:0000313" key="9">
    <source>
        <dbReference type="EMBL" id="BDC98399.1"/>
    </source>
</evidence>
<feature type="transmembrane region" description="Helical" evidence="8">
    <location>
        <begin position="367"/>
        <end position="387"/>
    </location>
</feature>
<keyword evidence="6 8" id="KW-1133">Transmembrane helix</keyword>